<comment type="caution">
    <text evidence="2">The sequence shown here is derived from an EMBL/GenBank/DDBJ whole genome shotgun (WGS) entry which is preliminary data.</text>
</comment>
<evidence type="ECO:0000256" key="1">
    <source>
        <dbReference type="SAM" id="Phobius"/>
    </source>
</evidence>
<evidence type="ECO:0000313" key="2">
    <source>
        <dbReference type="EMBL" id="MDI4509032.1"/>
    </source>
</evidence>
<feature type="transmembrane region" description="Helical" evidence="1">
    <location>
        <begin position="59"/>
        <end position="80"/>
    </location>
</feature>
<keyword evidence="1" id="KW-0812">Transmembrane</keyword>
<proteinExistence type="predicted"/>
<dbReference type="EMBL" id="SSCJ01000001">
    <property type="protein sequence ID" value="MDI4509032.1"/>
    <property type="molecule type" value="Genomic_DNA"/>
</dbReference>
<keyword evidence="1" id="KW-0472">Membrane</keyword>
<feature type="transmembrane region" description="Helical" evidence="1">
    <location>
        <begin position="116"/>
        <end position="137"/>
    </location>
</feature>
<reference evidence="2" key="1">
    <citation type="submission" date="2019-04" db="EMBL/GenBank/DDBJ databases">
        <title>Moraxella osloensis CCUG 73412, isolated from corneal scrapings as causative agent of keratitis.</title>
        <authorList>
            <person name="Connolly G."/>
            <person name="Jaen-Luchoro D."/>
            <person name="Pinyeiro-Iglesias B."/>
            <person name="Curry A."/>
            <person name="Knowles S."/>
            <person name="Moore E.R.B."/>
        </authorList>
    </citation>
    <scope>NUCLEOTIDE SEQUENCE</scope>
    <source>
        <strain evidence="2">CCUG 73412</strain>
    </source>
</reference>
<gene>
    <name evidence="2" type="ORF">E6P75_02245</name>
</gene>
<feature type="transmembrane region" description="Helical" evidence="1">
    <location>
        <begin position="232"/>
        <end position="251"/>
    </location>
</feature>
<accession>A0AAW6TDW8</accession>
<feature type="transmembrane region" description="Helical" evidence="1">
    <location>
        <begin position="169"/>
        <end position="190"/>
    </location>
</feature>
<feature type="transmembrane region" description="Helical" evidence="1">
    <location>
        <begin position="307"/>
        <end position="331"/>
    </location>
</feature>
<sequence length="375" mass="42570">MHIPKYNSQVIFCFLTLLCFTLDLSAPIVFYGNLFVAIPLLVIYRFIVFPKVSVKKLTFLIILVLLWESLIYIQSFHSLYSKLIPNSQRSVLLFVSSLLIADLLKNFKLKNILSGLNLYIFVLSLFVIYQVIGFYVLHISASQLDPALWLGGTPSRNQYMDGLYRPNGFMAEPAAFVGAQLALLTLQYLMYKKNNLYRILGLISILTSMSFAGFLLAGLWGLIVYLKNLKSSIFLLIASYIATIALKDIFLTRFEVLGGESDASNQTKIDGLNYFFSDSYNLIFGVGNVVSDGNTPIFFEGITDTTFFLATFVVFGIIFGSFIIFLFFKWLIKSNYNSREKILILLPLLKLTNPALIFFSAYIIFIMLIDRSRSK</sequence>
<feature type="transmembrane region" description="Helical" evidence="1">
    <location>
        <begin position="202"/>
        <end position="226"/>
    </location>
</feature>
<organism evidence="2">
    <name type="scientific">Faucicola osloensis</name>
    <name type="common">Moraxella osloensis</name>
    <dbReference type="NCBI Taxonomy" id="34062"/>
    <lineage>
        <taxon>Bacteria</taxon>
        <taxon>Pseudomonadati</taxon>
        <taxon>Pseudomonadota</taxon>
        <taxon>Gammaproteobacteria</taxon>
        <taxon>Moraxellales</taxon>
        <taxon>Moraxellaceae</taxon>
        <taxon>Faucicola</taxon>
    </lineage>
</organism>
<protein>
    <submittedName>
        <fullName evidence="2">Uncharacterized protein</fullName>
    </submittedName>
</protein>
<feature type="transmembrane region" description="Helical" evidence="1">
    <location>
        <begin position="351"/>
        <end position="369"/>
    </location>
</feature>
<dbReference type="AlphaFoldDB" id="A0AAW6TDW8"/>
<name>A0AAW6TDW8_FAUOS</name>
<keyword evidence="1" id="KW-1133">Transmembrane helix</keyword>